<accession>A0A4Z0NXR0</accession>
<keyword evidence="3" id="KW-1185">Reference proteome</keyword>
<sequence>MIVKRTPLAEKEPPKPKRRYASTEDFIASASGSTYSSALNEAPDNLSFNLDDAARHIGVDRSTLDALIADDWLQTRRIKDTLVVRRLDLAALLDSIEAESFRGPVPPVLKTR</sequence>
<dbReference type="RefSeq" id="WP_135412633.1">
    <property type="nucleotide sequence ID" value="NZ_SRLB01000001.1"/>
</dbReference>
<evidence type="ECO:0008006" key="4">
    <source>
        <dbReference type="Google" id="ProtNLM"/>
    </source>
</evidence>
<evidence type="ECO:0000313" key="2">
    <source>
        <dbReference type="EMBL" id="TGE02435.1"/>
    </source>
</evidence>
<comment type="caution">
    <text evidence="2">The sequence shown here is derived from an EMBL/GenBank/DDBJ whole genome shotgun (WGS) entry which is preliminary data.</text>
</comment>
<dbReference type="EMBL" id="SRLB01000001">
    <property type="protein sequence ID" value="TGE02435.1"/>
    <property type="molecule type" value="Genomic_DNA"/>
</dbReference>
<reference evidence="2 3" key="1">
    <citation type="submission" date="2019-04" db="EMBL/GenBank/DDBJ databases">
        <authorList>
            <person name="Feng G."/>
            <person name="Zhu H."/>
        </authorList>
    </citation>
    <scope>NUCLEOTIDE SEQUENCE [LARGE SCALE GENOMIC DNA]</scope>
    <source>
        <strain evidence="2 3">6HR-1</strain>
    </source>
</reference>
<protein>
    <recommendedName>
        <fullName evidence="4">Helix-turn-helix domain-containing protein</fullName>
    </recommendedName>
</protein>
<evidence type="ECO:0000313" key="3">
    <source>
        <dbReference type="Proteomes" id="UP000297535"/>
    </source>
</evidence>
<dbReference type="Proteomes" id="UP000297535">
    <property type="component" value="Unassembled WGS sequence"/>
</dbReference>
<name>A0A4Z0NXR0_9HYPH</name>
<dbReference type="AlphaFoldDB" id="A0A4Z0NXR0"/>
<feature type="region of interest" description="Disordered" evidence="1">
    <location>
        <begin position="1"/>
        <end position="23"/>
    </location>
</feature>
<gene>
    <name evidence="2" type="ORF">EU555_01300</name>
</gene>
<organism evidence="2 3">
    <name type="scientific">Methylobacterium nonmethylotrophicum</name>
    <dbReference type="NCBI Taxonomy" id="1141884"/>
    <lineage>
        <taxon>Bacteria</taxon>
        <taxon>Pseudomonadati</taxon>
        <taxon>Pseudomonadota</taxon>
        <taxon>Alphaproteobacteria</taxon>
        <taxon>Hyphomicrobiales</taxon>
        <taxon>Methylobacteriaceae</taxon>
        <taxon>Methylobacterium</taxon>
    </lineage>
</organism>
<evidence type="ECO:0000256" key="1">
    <source>
        <dbReference type="SAM" id="MobiDB-lite"/>
    </source>
</evidence>
<proteinExistence type="predicted"/>